<accession>A0AAU2A5D2</accession>
<evidence type="ECO:0000256" key="1">
    <source>
        <dbReference type="ARBA" id="ARBA00022527"/>
    </source>
</evidence>
<dbReference type="InterPro" id="IPR003594">
    <property type="entry name" value="HATPase_dom"/>
</dbReference>
<reference evidence="3" key="1">
    <citation type="submission" date="2022-10" db="EMBL/GenBank/DDBJ databases">
        <title>The complete genomes of actinobacterial strains from the NBC collection.</title>
        <authorList>
            <person name="Joergensen T.S."/>
            <person name="Alvarez Arevalo M."/>
            <person name="Sterndorff E.B."/>
            <person name="Faurdal D."/>
            <person name="Vuksanovic O."/>
            <person name="Mourched A.-S."/>
            <person name="Charusanti P."/>
            <person name="Shaw S."/>
            <person name="Blin K."/>
            <person name="Weber T."/>
        </authorList>
    </citation>
    <scope>NUCLEOTIDE SEQUENCE</scope>
    <source>
        <strain evidence="3">NBC_00093</strain>
    </source>
</reference>
<dbReference type="InterPro" id="IPR036890">
    <property type="entry name" value="HATPase_C_sf"/>
</dbReference>
<dbReference type="AlphaFoldDB" id="A0AAU2A5D2"/>
<organism evidence="3">
    <name type="scientific">Streptomyces sp. NBC_00093</name>
    <dbReference type="NCBI Taxonomy" id="2975649"/>
    <lineage>
        <taxon>Bacteria</taxon>
        <taxon>Bacillati</taxon>
        <taxon>Actinomycetota</taxon>
        <taxon>Actinomycetes</taxon>
        <taxon>Kitasatosporales</taxon>
        <taxon>Streptomycetaceae</taxon>
        <taxon>Streptomyces</taxon>
    </lineage>
</organism>
<sequence length="145" mass="15100">MALSDATTTGAPPPVLEGTAHRVVFDLPADGQAVGEARHLTLAHLRSWGIGSDGCDTAVLVVSELFTNAVIHTSSKTVTCSLGATSDQLLIQVLDDGSGHSAPNFQKAGLRDEGGRGLILVKSMTERWGVGRVVWATLPVAEGQE</sequence>
<dbReference type="SUPFAM" id="SSF55874">
    <property type="entry name" value="ATPase domain of HSP90 chaperone/DNA topoisomerase II/histidine kinase"/>
    <property type="match status" value="1"/>
</dbReference>
<dbReference type="GO" id="GO:0005524">
    <property type="term" value="F:ATP binding"/>
    <property type="evidence" value="ECO:0007669"/>
    <property type="project" value="UniProtKB-KW"/>
</dbReference>
<dbReference type="Pfam" id="PF13581">
    <property type="entry name" value="HATPase_c_2"/>
    <property type="match status" value="1"/>
</dbReference>
<name>A0AAU2A5D2_9ACTN</name>
<dbReference type="GO" id="GO:0004674">
    <property type="term" value="F:protein serine/threonine kinase activity"/>
    <property type="evidence" value="ECO:0007669"/>
    <property type="project" value="UniProtKB-KW"/>
</dbReference>
<proteinExistence type="predicted"/>
<keyword evidence="3" id="KW-0547">Nucleotide-binding</keyword>
<dbReference type="PANTHER" id="PTHR35526:SF3">
    <property type="entry name" value="ANTI-SIGMA-F FACTOR RSBW"/>
    <property type="match status" value="1"/>
</dbReference>
<dbReference type="EMBL" id="CP108222">
    <property type="protein sequence ID" value="WTT19889.1"/>
    <property type="molecule type" value="Genomic_DNA"/>
</dbReference>
<gene>
    <name evidence="3" type="ORF">OHA22_32365</name>
</gene>
<protein>
    <submittedName>
        <fullName evidence="3">ATP-binding protein</fullName>
    </submittedName>
</protein>
<keyword evidence="3" id="KW-0067">ATP-binding</keyword>
<keyword evidence="1" id="KW-0723">Serine/threonine-protein kinase</keyword>
<dbReference type="InterPro" id="IPR050267">
    <property type="entry name" value="Anti-sigma-factor_SerPK"/>
</dbReference>
<keyword evidence="1" id="KW-0808">Transferase</keyword>
<dbReference type="Gene3D" id="3.30.565.10">
    <property type="entry name" value="Histidine kinase-like ATPase, C-terminal domain"/>
    <property type="match status" value="1"/>
</dbReference>
<dbReference type="CDD" id="cd16936">
    <property type="entry name" value="HATPase_RsbW-like"/>
    <property type="match status" value="1"/>
</dbReference>
<evidence type="ECO:0000259" key="2">
    <source>
        <dbReference type="Pfam" id="PF13581"/>
    </source>
</evidence>
<feature type="domain" description="Histidine kinase/HSP90-like ATPase" evidence="2">
    <location>
        <begin position="27"/>
        <end position="127"/>
    </location>
</feature>
<keyword evidence="1" id="KW-0418">Kinase</keyword>
<evidence type="ECO:0000313" key="3">
    <source>
        <dbReference type="EMBL" id="WTT19889.1"/>
    </source>
</evidence>
<dbReference type="PANTHER" id="PTHR35526">
    <property type="entry name" value="ANTI-SIGMA-F FACTOR RSBW-RELATED"/>
    <property type="match status" value="1"/>
</dbReference>